<comment type="caution">
    <text evidence="6">The sequence shown here is derived from an EMBL/GenBank/DDBJ whole genome shotgun (WGS) entry which is preliminary data.</text>
</comment>
<feature type="domain" description="ATP-grasp" evidence="4">
    <location>
        <begin position="40"/>
        <end position="163"/>
    </location>
</feature>
<name>K1TJF5_9ZZZZ</name>
<keyword evidence="1" id="KW-0436">Ligase</keyword>
<keyword evidence="2" id="KW-0547">Nucleotide-binding</keyword>
<organism evidence="6">
    <name type="scientific">human gut metagenome</name>
    <dbReference type="NCBI Taxonomy" id="408170"/>
    <lineage>
        <taxon>unclassified sequences</taxon>
        <taxon>metagenomes</taxon>
        <taxon>organismal metagenomes</taxon>
    </lineage>
</organism>
<protein>
    <submittedName>
        <fullName evidence="6">Acetyl-CoA carboxylase biotin carboxylase subunit</fullName>
    </submittedName>
</protein>
<accession>K1TJF5</accession>
<proteinExistence type="predicted"/>
<dbReference type="PROSITE" id="PS50979">
    <property type="entry name" value="BC"/>
    <property type="match status" value="1"/>
</dbReference>
<sequence>AAGADAVYTGGALFGARAYAHNLTEEELLEAIDYKQFFANDDIYIEKFIVNPRHVEIQLLADEHGNVIYLGERDCSLQRRNQKVLEESPSPIMTEDLRRRMGEAAVRAAKACGYANAGTVEFLVDKDLNFYFMEMNARIQVEHPVTEMVTGVDLVKAQINIAAGLPLQYKQEDIKLSGHVIECRINAEEPKNNFRPCPGKIKSIHMPG</sequence>
<dbReference type="SUPFAM" id="SSF56059">
    <property type="entry name" value="Glutathione synthetase ATP-binding domain-like"/>
    <property type="match status" value="1"/>
</dbReference>
<dbReference type="Pfam" id="PF02786">
    <property type="entry name" value="CPSase_L_D2"/>
    <property type="match status" value="1"/>
</dbReference>
<dbReference type="AlphaFoldDB" id="K1TJF5"/>
<keyword evidence="3" id="KW-0067">ATP-binding</keyword>
<evidence type="ECO:0000256" key="1">
    <source>
        <dbReference type="ARBA" id="ARBA00022598"/>
    </source>
</evidence>
<dbReference type="InterPro" id="IPR011761">
    <property type="entry name" value="ATP-grasp"/>
</dbReference>
<dbReference type="PANTHER" id="PTHR48095:SF2">
    <property type="entry name" value="BIOTIN CARBOXYLASE, CHLOROPLASTIC"/>
    <property type="match status" value="1"/>
</dbReference>
<evidence type="ECO:0000256" key="3">
    <source>
        <dbReference type="ARBA" id="ARBA00022840"/>
    </source>
</evidence>
<feature type="domain" description="Biotin carboxylation" evidence="5">
    <location>
        <begin position="1"/>
        <end position="208"/>
    </location>
</feature>
<reference evidence="6" key="1">
    <citation type="journal article" date="2013" name="Environ. Microbiol.">
        <title>Microbiota from the distal guts of lean and obese adolescents exhibit partial functional redundancy besides clear differences in community structure.</title>
        <authorList>
            <person name="Ferrer M."/>
            <person name="Ruiz A."/>
            <person name="Lanza F."/>
            <person name="Haange S.B."/>
            <person name="Oberbach A."/>
            <person name="Till H."/>
            <person name="Bargiela R."/>
            <person name="Campoy C."/>
            <person name="Segura M.T."/>
            <person name="Richter M."/>
            <person name="von Bergen M."/>
            <person name="Seifert J."/>
            <person name="Suarez A."/>
        </authorList>
    </citation>
    <scope>NUCLEOTIDE SEQUENCE</scope>
</reference>
<dbReference type="InterPro" id="IPR011764">
    <property type="entry name" value="Biotin_carboxylation_dom"/>
</dbReference>
<dbReference type="PANTHER" id="PTHR48095">
    <property type="entry name" value="PYRUVATE CARBOXYLASE SUBUNIT A"/>
    <property type="match status" value="1"/>
</dbReference>
<dbReference type="GO" id="GO:0005524">
    <property type="term" value="F:ATP binding"/>
    <property type="evidence" value="ECO:0007669"/>
    <property type="project" value="UniProtKB-KW"/>
</dbReference>
<dbReference type="PROSITE" id="PS50975">
    <property type="entry name" value="ATP_GRASP"/>
    <property type="match status" value="1"/>
</dbReference>
<evidence type="ECO:0000259" key="5">
    <source>
        <dbReference type="PROSITE" id="PS50979"/>
    </source>
</evidence>
<feature type="non-terminal residue" evidence="6">
    <location>
        <position position="208"/>
    </location>
</feature>
<evidence type="ECO:0000313" key="6">
    <source>
        <dbReference type="EMBL" id="EKC59366.1"/>
    </source>
</evidence>
<dbReference type="EMBL" id="AJWY01009090">
    <property type="protein sequence ID" value="EKC59366.1"/>
    <property type="molecule type" value="Genomic_DNA"/>
</dbReference>
<evidence type="ECO:0000256" key="2">
    <source>
        <dbReference type="ARBA" id="ARBA00022741"/>
    </source>
</evidence>
<dbReference type="PROSITE" id="PS00867">
    <property type="entry name" value="CPSASE_2"/>
    <property type="match status" value="1"/>
</dbReference>
<evidence type="ECO:0000259" key="4">
    <source>
        <dbReference type="PROSITE" id="PS50975"/>
    </source>
</evidence>
<dbReference type="InterPro" id="IPR051602">
    <property type="entry name" value="ACC_Biotin_Carboxylase"/>
</dbReference>
<feature type="non-terminal residue" evidence="6">
    <location>
        <position position="1"/>
    </location>
</feature>
<dbReference type="Gene3D" id="3.30.470.20">
    <property type="entry name" value="ATP-grasp fold, B domain"/>
    <property type="match status" value="1"/>
</dbReference>
<gene>
    <name evidence="6" type="ORF">LEA_13397</name>
</gene>
<dbReference type="InterPro" id="IPR005479">
    <property type="entry name" value="CPAse_ATP-bd"/>
</dbReference>
<dbReference type="GO" id="GO:0046872">
    <property type="term" value="F:metal ion binding"/>
    <property type="evidence" value="ECO:0007669"/>
    <property type="project" value="InterPro"/>
</dbReference>
<dbReference type="GO" id="GO:0016874">
    <property type="term" value="F:ligase activity"/>
    <property type="evidence" value="ECO:0007669"/>
    <property type="project" value="UniProtKB-KW"/>
</dbReference>